<name>A0A2V1CZC4_9PLEO</name>
<proteinExistence type="predicted"/>
<feature type="domain" description="WD-like" evidence="1">
    <location>
        <begin position="1"/>
        <end position="96"/>
    </location>
</feature>
<dbReference type="Proteomes" id="UP000244855">
    <property type="component" value="Unassembled WGS sequence"/>
</dbReference>
<keyword evidence="3" id="KW-1185">Reference proteome</keyword>
<feature type="non-terminal residue" evidence="2">
    <location>
        <position position="1"/>
    </location>
</feature>
<dbReference type="Pfam" id="PF20493">
    <property type="entry name" value="WD-like_fungi"/>
    <property type="match status" value="1"/>
</dbReference>
<dbReference type="InterPro" id="IPR046925">
    <property type="entry name" value="WD-like_fungi"/>
</dbReference>
<dbReference type="OrthoDB" id="3936102at2759"/>
<evidence type="ECO:0000313" key="2">
    <source>
        <dbReference type="EMBL" id="PVH90679.1"/>
    </source>
</evidence>
<dbReference type="AlphaFoldDB" id="A0A2V1CZC4"/>
<evidence type="ECO:0000313" key="3">
    <source>
        <dbReference type="Proteomes" id="UP000244855"/>
    </source>
</evidence>
<feature type="non-terminal residue" evidence="2">
    <location>
        <position position="97"/>
    </location>
</feature>
<reference evidence="2 3" key="1">
    <citation type="journal article" date="2018" name="Sci. Rep.">
        <title>Comparative genomics provides insights into the lifestyle and reveals functional heterogeneity of dark septate endophytic fungi.</title>
        <authorList>
            <person name="Knapp D.G."/>
            <person name="Nemeth J.B."/>
            <person name="Barry K."/>
            <person name="Hainaut M."/>
            <person name="Henrissat B."/>
            <person name="Johnson J."/>
            <person name="Kuo A."/>
            <person name="Lim J.H.P."/>
            <person name="Lipzen A."/>
            <person name="Nolan M."/>
            <person name="Ohm R.A."/>
            <person name="Tamas L."/>
            <person name="Grigoriev I.V."/>
            <person name="Spatafora J.W."/>
            <person name="Nagy L.G."/>
            <person name="Kovacs G.M."/>
        </authorList>
    </citation>
    <scope>NUCLEOTIDE SEQUENCE [LARGE SCALE GENOMIC DNA]</scope>
    <source>
        <strain evidence="2 3">DSE2036</strain>
    </source>
</reference>
<accession>A0A2V1CZC4</accession>
<dbReference type="EMBL" id="KZ806156">
    <property type="protein sequence ID" value="PVH90679.1"/>
    <property type="molecule type" value="Genomic_DNA"/>
</dbReference>
<sequence length="97" mass="10530">RHGANNQICDKLLAELEGNGDVTLPQTPRQICYKDGKSCCVSWSKKLSDQLKKNELYQVANKVIKKCTSNGVSGKTQATIQGVCTTVCVSNRGTHCS</sequence>
<evidence type="ECO:0000259" key="1">
    <source>
        <dbReference type="Pfam" id="PF20493"/>
    </source>
</evidence>
<gene>
    <name evidence="2" type="ORF">DM02DRAFT_475296</name>
</gene>
<protein>
    <recommendedName>
        <fullName evidence="1">WD-like domain-containing protein</fullName>
    </recommendedName>
</protein>
<organism evidence="2 3">
    <name type="scientific">Periconia macrospinosa</name>
    <dbReference type="NCBI Taxonomy" id="97972"/>
    <lineage>
        <taxon>Eukaryota</taxon>
        <taxon>Fungi</taxon>
        <taxon>Dikarya</taxon>
        <taxon>Ascomycota</taxon>
        <taxon>Pezizomycotina</taxon>
        <taxon>Dothideomycetes</taxon>
        <taxon>Pleosporomycetidae</taxon>
        <taxon>Pleosporales</taxon>
        <taxon>Massarineae</taxon>
        <taxon>Periconiaceae</taxon>
        <taxon>Periconia</taxon>
    </lineage>
</organism>